<dbReference type="AlphaFoldDB" id="U5CVV7"/>
<accession>U5CVV7</accession>
<dbReference type="EMBL" id="AXDC01000003">
    <property type="protein sequence ID" value="ERM93106.1"/>
    <property type="molecule type" value="Genomic_DNA"/>
</dbReference>
<dbReference type="Proteomes" id="UP000016856">
    <property type="component" value="Unassembled WGS sequence"/>
</dbReference>
<protein>
    <submittedName>
        <fullName evidence="1">Uncharacterized protein</fullName>
    </submittedName>
</protein>
<name>U5CVV7_CALSX</name>
<proteinExistence type="predicted"/>
<evidence type="ECO:0000313" key="1">
    <source>
        <dbReference type="EMBL" id="ERM93106.1"/>
    </source>
</evidence>
<gene>
    <name evidence="1" type="ORF">O163_02175</name>
</gene>
<evidence type="ECO:0000313" key="2">
    <source>
        <dbReference type="Proteomes" id="UP000016856"/>
    </source>
</evidence>
<comment type="caution">
    <text evidence="1">The sequence shown here is derived from an EMBL/GenBank/DDBJ whole genome shotgun (WGS) entry which is preliminary data.</text>
</comment>
<sequence length="29" mass="3227">MKKGGEKEVKSLKKSNHFRLIKEGKGGLV</sequence>
<organism evidence="1 2">
    <name type="scientific">Caldanaerobacter subterraneus subsp. yonseiensis KB-1</name>
    <dbReference type="NCBI Taxonomy" id="1388761"/>
    <lineage>
        <taxon>Bacteria</taxon>
        <taxon>Bacillati</taxon>
        <taxon>Bacillota</taxon>
        <taxon>Clostridia</taxon>
        <taxon>Thermoanaerobacterales</taxon>
        <taxon>Thermoanaerobacteraceae</taxon>
        <taxon>Caldanaerobacter</taxon>
    </lineage>
</organism>
<reference evidence="1 2" key="1">
    <citation type="journal article" date="2013" name="Genome Announc.">
        <title>Draft Genome Sequence of an Anaerobic and Extremophilic Bacterium, Caldanaerobacter yonseiensis, Isolated from a Geothermal Hot Stream.</title>
        <authorList>
            <person name="Lee S.J."/>
            <person name="Lee Y.J."/>
            <person name="Park G.S."/>
            <person name="Kim B.C."/>
            <person name="Lee S.J."/>
            <person name="Shin J.H."/>
            <person name="Lee D.W."/>
        </authorList>
    </citation>
    <scope>NUCLEOTIDE SEQUENCE [LARGE SCALE GENOMIC DNA]</scope>
    <source>
        <strain evidence="1 2">KB-1</strain>
    </source>
</reference>